<keyword evidence="3" id="KW-1185">Reference proteome</keyword>
<proteinExistence type="predicted"/>
<gene>
    <name evidence="2" type="ORF">HG543_31465</name>
</gene>
<comment type="caution">
    <text evidence="2">The sequence shown here is derived from an EMBL/GenBank/DDBJ whole genome shotgun (WGS) entry which is preliminary data.</text>
</comment>
<dbReference type="Pfam" id="PF08757">
    <property type="entry name" value="CotH"/>
    <property type="match status" value="1"/>
</dbReference>
<evidence type="ECO:0000256" key="1">
    <source>
        <dbReference type="SAM" id="SignalP"/>
    </source>
</evidence>
<organism evidence="2 3">
    <name type="scientific">Pyxidicoccus fallax</name>
    <dbReference type="NCBI Taxonomy" id="394095"/>
    <lineage>
        <taxon>Bacteria</taxon>
        <taxon>Pseudomonadati</taxon>
        <taxon>Myxococcota</taxon>
        <taxon>Myxococcia</taxon>
        <taxon>Myxococcales</taxon>
        <taxon>Cystobacterineae</taxon>
        <taxon>Myxococcaceae</taxon>
        <taxon>Pyxidicoccus</taxon>
    </lineage>
</organism>
<dbReference type="Proteomes" id="UP000518300">
    <property type="component" value="Unassembled WGS sequence"/>
</dbReference>
<reference evidence="2 3" key="1">
    <citation type="submission" date="2020-04" db="EMBL/GenBank/DDBJ databases">
        <title>Draft genome of Pyxidicoccus fallax type strain.</title>
        <authorList>
            <person name="Whitworth D.E."/>
        </authorList>
    </citation>
    <scope>NUCLEOTIDE SEQUENCE [LARGE SCALE GENOMIC DNA]</scope>
    <source>
        <strain evidence="2 3">DSM 14698</strain>
    </source>
</reference>
<keyword evidence="1" id="KW-0732">Signal</keyword>
<name>A0A848LNN7_9BACT</name>
<dbReference type="RefSeq" id="WP_169348608.1">
    <property type="nucleotide sequence ID" value="NZ_JABBJJ010000180.1"/>
</dbReference>
<evidence type="ECO:0000313" key="2">
    <source>
        <dbReference type="EMBL" id="NMO19356.1"/>
    </source>
</evidence>
<dbReference type="PANTHER" id="PTHR40050">
    <property type="entry name" value="INNER SPORE COAT PROTEIN H"/>
    <property type="match status" value="1"/>
</dbReference>
<dbReference type="InterPro" id="IPR014867">
    <property type="entry name" value="Spore_coat_CotH_CotH2/3/7"/>
</dbReference>
<feature type="signal peptide" evidence="1">
    <location>
        <begin position="1"/>
        <end position="20"/>
    </location>
</feature>
<evidence type="ECO:0000313" key="3">
    <source>
        <dbReference type="Proteomes" id="UP000518300"/>
    </source>
</evidence>
<dbReference type="EMBL" id="JABBJJ010000180">
    <property type="protein sequence ID" value="NMO19356.1"/>
    <property type="molecule type" value="Genomic_DNA"/>
</dbReference>
<protein>
    <recommendedName>
        <fullName evidence="4">Spore coat protein CotH</fullName>
    </recommendedName>
</protein>
<accession>A0A848LNN7</accession>
<feature type="chain" id="PRO_5032963296" description="Spore coat protein CotH" evidence="1">
    <location>
        <begin position="21"/>
        <end position="452"/>
    </location>
</feature>
<dbReference type="AlphaFoldDB" id="A0A848LNN7"/>
<evidence type="ECO:0008006" key="4">
    <source>
        <dbReference type="Google" id="ProtNLM"/>
    </source>
</evidence>
<sequence length="452" mass="52030">MRRGCQYIAWLLVLCGVLPACGPSSGWSVPLPPECGDVDGASFVQGLRVWGRAGEEGHEAADPDYDSRALAEEDGLPVLHLFMSSSLPDDDDYRPARVMYRGRCLVAEVRYRGDKSLAFPKRSMTLDFDDGHTFSEPLRAGGFVGRRKVVLVSPFNDNSYLRSRLAFEVWNRMSPDHLQVKTFSAVVYLNGRYHGLFTVADHIDRHFIAEQGLDPGGELFKAVEQDANFSRDDARGEPKMWLWQGFEKKEGEPEEGDGAYANIEALTAFVADADPERFRAERDAWMVTRDYEDWWIFALMMHAHDSVAKNAYHFRARGPGARWRYIPWDLDTSFGQAWNTWRLDASELYTFEPQNLLFARMLADPTITGPMYLRFRELLDGPLHREVVLGLIDGYAREVEAAALKDEARWGEEYRTFFRWRDRTDLNDFRGEVAYLRAWVDQRWRVMDQAIH</sequence>
<dbReference type="PANTHER" id="PTHR40050:SF1">
    <property type="entry name" value="INNER SPORE COAT PROTEIN H"/>
    <property type="match status" value="1"/>
</dbReference>